<feature type="transmembrane region" description="Helical" evidence="1">
    <location>
        <begin position="20"/>
        <end position="38"/>
    </location>
</feature>
<reference evidence="2 3" key="1">
    <citation type="journal article" date="2016" name="Genome Announc.">
        <title>Draft Whole-Genome Sequence of Trichoderma gamsii T6085, a Promising Biocontrol Agent of Fusarium Head Blight on Wheat.</title>
        <authorList>
            <person name="Baroncelli R."/>
            <person name="Zapparata A."/>
            <person name="Piaggeschi G."/>
            <person name="Sarrocco S."/>
            <person name="Vannacci G."/>
        </authorList>
    </citation>
    <scope>NUCLEOTIDE SEQUENCE [LARGE SCALE GENOMIC DNA]</scope>
    <source>
        <strain evidence="2 3">T6085</strain>
    </source>
</reference>
<gene>
    <name evidence="2" type="ORF">TGAM01_v209619</name>
</gene>
<keyword evidence="1" id="KW-1133">Transmembrane helix</keyword>
<dbReference type="RefSeq" id="XP_024404641.1">
    <property type="nucleotide sequence ID" value="XM_024550599.1"/>
</dbReference>
<accession>A0A2P4ZB18</accession>
<keyword evidence="1" id="KW-0812">Transmembrane</keyword>
<dbReference type="EMBL" id="JPDN02000049">
    <property type="protein sequence ID" value="PON21456.1"/>
    <property type="molecule type" value="Genomic_DNA"/>
</dbReference>
<keyword evidence="1" id="KW-0472">Membrane</keyword>
<evidence type="ECO:0000256" key="1">
    <source>
        <dbReference type="SAM" id="Phobius"/>
    </source>
</evidence>
<dbReference type="GeneID" id="36347857"/>
<evidence type="ECO:0000313" key="2">
    <source>
        <dbReference type="EMBL" id="PON21456.1"/>
    </source>
</evidence>
<evidence type="ECO:0000313" key="3">
    <source>
        <dbReference type="Proteomes" id="UP000054821"/>
    </source>
</evidence>
<organism evidence="2 3">
    <name type="scientific">Trichoderma gamsii</name>
    <dbReference type="NCBI Taxonomy" id="398673"/>
    <lineage>
        <taxon>Eukaryota</taxon>
        <taxon>Fungi</taxon>
        <taxon>Dikarya</taxon>
        <taxon>Ascomycota</taxon>
        <taxon>Pezizomycotina</taxon>
        <taxon>Sordariomycetes</taxon>
        <taxon>Hypocreomycetidae</taxon>
        <taxon>Hypocreales</taxon>
        <taxon>Hypocreaceae</taxon>
        <taxon>Trichoderma</taxon>
    </lineage>
</organism>
<dbReference type="AlphaFoldDB" id="A0A2P4ZB18"/>
<protein>
    <submittedName>
        <fullName evidence="2">Uncharacterized protein</fullName>
    </submittedName>
</protein>
<keyword evidence="3" id="KW-1185">Reference proteome</keyword>
<comment type="caution">
    <text evidence="2">The sequence shown here is derived from an EMBL/GenBank/DDBJ whole genome shotgun (WGS) entry which is preliminary data.</text>
</comment>
<sequence>MWSGQPHSCNNSREETKQWLLVHGFGSVILVLFAQFNLKHHLILDSFISARV</sequence>
<name>A0A2P4ZB18_9HYPO</name>
<dbReference type="Proteomes" id="UP000054821">
    <property type="component" value="Unassembled WGS sequence"/>
</dbReference>
<proteinExistence type="predicted"/>